<dbReference type="AlphaFoldDB" id="A0A1R1PS22"/>
<dbReference type="PANTHER" id="PTHR14149:SF17">
    <property type="entry name" value="GTPASE-ACTIVATING PROTEIN"/>
    <property type="match status" value="1"/>
</dbReference>
<dbReference type="PANTHER" id="PTHR14149">
    <property type="entry name" value="RAS GTPASE-ACTIVATING PROTEIN WITH IQ MOTIF"/>
    <property type="match status" value="1"/>
</dbReference>
<evidence type="ECO:0000313" key="4">
    <source>
        <dbReference type="Proteomes" id="UP000188320"/>
    </source>
</evidence>
<sequence length="514" mass="56108">SRSENAAVELNLYSIWETPIHAAGLDAISAGSVGQDDLSMHDIMYMQAKSLLVQILRNMPQLGAVAADGTRLLPSQLTVRRTTYGSLDLSYIAQQAALSRDSLLVRNGIKARDLLSELEAANIITTADGYATLSNEVCMELDHLGSLRDSLAVEFESLTNVYKSIVEHNSYLTSQLQTYRAYLENARLQLGGLYTSTTSGSGNNNGNGGSGNGNGNGNDSRNLNLFQQAVSSASEKRSLIKKTLPNLGFSSSSSRNPPPAITNTNNNNNINYIDNNNNNNNNNNNQCPALPSQHFSPLSSPSSASVSVSPPVSGTYTPVNINIVTSPLHNSFSKSNKKKTKPNISRFSLDRERDKEKEKKRVSFAENHYSSFQQQQQQQQSSEKPLTSISTGLGYTGVGGAVTCISKYTHSELEKLGVITVSQIPESRRSGLIFKITCIGAAPHVSRIQPALQTPVNYTLELCYKGRDKPLLHMSMNLDDLFEQQRDNVESLDIEYVHLNVDKLVLLLLSSTSN</sequence>
<feature type="domain" description="RasGAP protein C-terminal" evidence="2">
    <location>
        <begin position="105"/>
        <end position="209"/>
    </location>
</feature>
<dbReference type="EMBL" id="LSSK01000317">
    <property type="protein sequence ID" value="OMH83754.1"/>
    <property type="molecule type" value="Genomic_DNA"/>
</dbReference>
<keyword evidence="4" id="KW-1185">Reference proteome</keyword>
<feature type="region of interest" description="Disordered" evidence="1">
    <location>
        <begin position="199"/>
        <end position="222"/>
    </location>
</feature>
<dbReference type="SUPFAM" id="SSF143885">
    <property type="entry name" value="RGC domain-like"/>
    <property type="match status" value="1"/>
</dbReference>
<dbReference type="GO" id="GO:0005938">
    <property type="term" value="C:cell cortex"/>
    <property type="evidence" value="ECO:0007669"/>
    <property type="project" value="TreeGrafter"/>
</dbReference>
<feature type="compositionally biased region" description="Low complexity" evidence="1">
    <location>
        <begin position="296"/>
        <end position="310"/>
    </location>
</feature>
<feature type="non-terminal residue" evidence="3">
    <location>
        <position position="1"/>
    </location>
</feature>
<feature type="compositionally biased region" description="Gly residues" evidence="1">
    <location>
        <begin position="203"/>
        <end position="216"/>
    </location>
</feature>
<protein>
    <submittedName>
        <fullName evidence="3">GTPase-activating protein</fullName>
    </submittedName>
</protein>
<feature type="region of interest" description="Disordered" evidence="1">
    <location>
        <begin position="245"/>
        <end position="310"/>
    </location>
</feature>
<evidence type="ECO:0000313" key="3">
    <source>
        <dbReference type="EMBL" id="OMH83754.1"/>
    </source>
</evidence>
<accession>A0A1R1PS22</accession>
<feature type="region of interest" description="Disordered" evidence="1">
    <location>
        <begin position="328"/>
        <end position="362"/>
    </location>
</feature>
<dbReference type="Proteomes" id="UP000188320">
    <property type="component" value="Unassembled WGS sequence"/>
</dbReference>
<dbReference type="InterPro" id="IPR000593">
    <property type="entry name" value="RasGAP_C"/>
</dbReference>
<dbReference type="OrthoDB" id="775356at2759"/>
<proteinExistence type="predicted"/>
<evidence type="ECO:0000256" key="1">
    <source>
        <dbReference type="SAM" id="MobiDB-lite"/>
    </source>
</evidence>
<name>A0A1R1PS22_ZANCU</name>
<dbReference type="GO" id="GO:0005096">
    <property type="term" value="F:GTPase activator activity"/>
    <property type="evidence" value="ECO:0007669"/>
    <property type="project" value="TreeGrafter"/>
</dbReference>
<dbReference type="Pfam" id="PF03836">
    <property type="entry name" value="RasGAP_C"/>
    <property type="match status" value="1"/>
</dbReference>
<organism evidence="3 4">
    <name type="scientific">Zancudomyces culisetae</name>
    <name type="common">Gut fungus</name>
    <name type="synonym">Smittium culisetae</name>
    <dbReference type="NCBI Taxonomy" id="1213189"/>
    <lineage>
        <taxon>Eukaryota</taxon>
        <taxon>Fungi</taxon>
        <taxon>Fungi incertae sedis</taxon>
        <taxon>Zoopagomycota</taxon>
        <taxon>Kickxellomycotina</taxon>
        <taxon>Harpellomycetes</taxon>
        <taxon>Harpellales</taxon>
        <taxon>Legeriomycetaceae</taxon>
        <taxon>Zancudomyces</taxon>
    </lineage>
</organism>
<comment type="caution">
    <text evidence="3">The sequence shown here is derived from an EMBL/GenBank/DDBJ whole genome shotgun (WGS) entry which is preliminary data.</text>
</comment>
<feature type="compositionally biased region" description="Low complexity" evidence="1">
    <location>
        <begin position="261"/>
        <end position="285"/>
    </location>
</feature>
<reference evidence="4" key="1">
    <citation type="submission" date="2017-01" db="EMBL/GenBank/DDBJ databases">
        <authorList>
            <person name="Wang Y."/>
            <person name="White M."/>
            <person name="Kvist S."/>
            <person name="Moncalvo J.-M."/>
        </authorList>
    </citation>
    <scope>NUCLEOTIDE SEQUENCE [LARGE SCALE GENOMIC DNA]</scope>
    <source>
        <strain evidence="4">COL-18-3</strain>
    </source>
</reference>
<evidence type="ECO:0000259" key="2">
    <source>
        <dbReference type="Pfam" id="PF03836"/>
    </source>
</evidence>
<dbReference type="GO" id="GO:0046580">
    <property type="term" value="P:negative regulation of Ras protein signal transduction"/>
    <property type="evidence" value="ECO:0007669"/>
    <property type="project" value="TreeGrafter"/>
</dbReference>
<feature type="compositionally biased region" description="Basic and acidic residues" evidence="1">
    <location>
        <begin position="348"/>
        <end position="362"/>
    </location>
</feature>
<gene>
    <name evidence="3" type="ORF">AX774_g2738</name>
</gene>